<evidence type="ECO:0000313" key="7">
    <source>
        <dbReference type="Proteomes" id="UP000185746"/>
    </source>
</evidence>
<dbReference type="InterPro" id="IPR012354">
    <property type="entry name" value="Esterase_lipase"/>
</dbReference>
<evidence type="ECO:0000256" key="1">
    <source>
        <dbReference type="ARBA" id="ARBA00022801"/>
    </source>
</evidence>
<dbReference type="AlphaFoldDB" id="A0A1D8JD74"/>
<gene>
    <name evidence="6" type="ORF">BI350_02950</name>
</gene>
<dbReference type="RefSeq" id="WP_075526776.1">
    <property type="nucleotide sequence ID" value="NZ_CP017560.1"/>
</dbReference>
<reference evidence="6 7" key="1">
    <citation type="submission" date="2016-09" db="EMBL/GenBank/DDBJ databases">
        <title>Complete genome sequence of the Lysinibacillus sphaericus LMG 22257, a specie of Bacillus with ureolytic activity that can effectively biodeposit calcium carbonate.</title>
        <authorList>
            <person name="Yan W."/>
        </authorList>
    </citation>
    <scope>NUCLEOTIDE SEQUENCE [LARGE SCALE GENOMIC DNA]</scope>
    <source>
        <strain evidence="6 7">LMG 22257</strain>
    </source>
</reference>
<feature type="active site" description="Charge relay system" evidence="2">
    <location>
        <position position="178"/>
    </location>
</feature>
<dbReference type="InterPro" id="IPR029058">
    <property type="entry name" value="AB_hydrolase_fold"/>
</dbReference>
<dbReference type="GO" id="GO:0016020">
    <property type="term" value="C:membrane"/>
    <property type="evidence" value="ECO:0007669"/>
    <property type="project" value="TreeGrafter"/>
</dbReference>
<dbReference type="InterPro" id="IPR022742">
    <property type="entry name" value="Hydrolase_4"/>
</dbReference>
<evidence type="ECO:0000256" key="4">
    <source>
        <dbReference type="SAM" id="Phobius"/>
    </source>
</evidence>
<dbReference type="Gene3D" id="3.40.50.1820">
    <property type="entry name" value="alpha/beta hydrolase"/>
    <property type="match status" value="1"/>
</dbReference>
<feature type="binding site" evidence="3">
    <location>
        <position position="80"/>
    </location>
    <ligand>
        <name>substrate</name>
    </ligand>
</feature>
<dbReference type="EMBL" id="CP017560">
    <property type="protein sequence ID" value="AOV06665.1"/>
    <property type="molecule type" value="Genomic_DNA"/>
</dbReference>
<organism evidence="6 7">
    <name type="scientific">Sporosarcina ureilytica</name>
    <dbReference type="NCBI Taxonomy" id="298596"/>
    <lineage>
        <taxon>Bacteria</taxon>
        <taxon>Bacillati</taxon>
        <taxon>Bacillota</taxon>
        <taxon>Bacilli</taxon>
        <taxon>Bacillales</taxon>
        <taxon>Caryophanaceae</taxon>
        <taxon>Sporosarcina</taxon>
    </lineage>
</organism>
<dbReference type="InterPro" id="IPR050266">
    <property type="entry name" value="AB_hydrolase_sf"/>
</dbReference>
<dbReference type="Pfam" id="PF12146">
    <property type="entry name" value="Hydrolase_4"/>
    <property type="match status" value="1"/>
</dbReference>
<dbReference type="GO" id="GO:0052689">
    <property type="term" value="F:carboxylic ester hydrolase activity"/>
    <property type="evidence" value="ECO:0007669"/>
    <property type="project" value="InterPro"/>
</dbReference>
<feature type="active site" description="Nucleophile" evidence="2">
    <location>
        <position position="79"/>
    </location>
</feature>
<dbReference type="PANTHER" id="PTHR43798">
    <property type="entry name" value="MONOACYLGLYCEROL LIPASE"/>
    <property type="match status" value="1"/>
</dbReference>
<dbReference type="SUPFAM" id="SSF53474">
    <property type="entry name" value="alpha/beta-Hydrolases"/>
    <property type="match status" value="1"/>
</dbReference>
<sequence>MKTGVLFIHGFTGGTYEVQPLVTYIKKHTDWCIEVPTLPGHGVTLDLGNVSAQNWLMEAELAMRKLRKRVDRVIVVGFSMGGLISMYLSLRYPVDKLILLSAAAKYISPRILLDDVRIMLTESITKNYTPNTFYHLYNYKLTNTPLRATFEFLRIVKTVKPYYEQITCPVCIVQGERDGIVPYIAAEHLYKELGSSRKLLIKSPTGKHHICYSEDNKQWFSEVLQFMKIGI</sequence>
<keyword evidence="4" id="KW-0812">Transmembrane</keyword>
<feature type="domain" description="Serine aminopeptidase S33" evidence="5">
    <location>
        <begin position="5"/>
        <end position="211"/>
    </location>
</feature>
<keyword evidence="7" id="KW-1185">Reference proteome</keyword>
<keyword evidence="1" id="KW-0378">Hydrolase</keyword>
<evidence type="ECO:0000256" key="2">
    <source>
        <dbReference type="PIRSR" id="PIRSR017388-1"/>
    </source>
</evidence>
<dbReference type="Proteomes" id="UP000185746">
    <property type="component" value="Chromosome"/>
</dbReference>
<dbReference type="KEGG" id="surl:BI350_02950"/>
<dbReference type="PANTHER" id="PTHR43798:SF31">
    <property type="entry name" value="AB HYDROLASE SUPERFAMILY PROTEIN YCLE"/>
    <property type="match status" value="1"/>
</dbReference>
<feature type="transmembrane region" description="Helical" evidence="4">
    <location>
        <begin position="73"/>
        <end position="90"/>
    </location>
</feature>
<evidence type="ECO:0000259" key="5">
    <source>
        <dbReference type="Pfam" id="PF12146"/>
    </source>
</evidence>
<evidence type="ECO:0000256" key="3">
    <source>
        <dbReference type="PIRSR" id="PIRSR017388-2"/>
    </source>
</evidence>
<evidence type="ECO:0000313" key="6">
    <source>
        <dbReference type="EMBL" id="AOV06665.1"/>
    </source>
</evidence>
<keyword evidence="4" id="KW-0472">Membrane</keyword>
<feature type="binding site" evidence="3">
    <location>
        <position position="11"/>
    </location>
    <ligand>
        <name>substrate</name>
    </ligand>
</feature>
<dbReference type="PIRSF" id="PIRSF017388">
    <property type="entry name" value="Esterase_lipase"/>
    <property type="match status" value="1"/>
</dbReference>
<protein>
    <submittedName>
        <fullName evidence="6">Carboxylesterase</fullName>
    </submittedName>
</protein>
<feature type="active site" description="Charge relay system" evidence="2">
    <location>
        <position position="208"/>
    </location>
</feature>
<accession>A0A1D8JD74</accession>
<proteinExistence type="predicted"/>
<name>A0A1D8JD74_9BACL</name>
<keyword evidence="4" id="KW-1133">Transmembrane helix</keyword>